<organism evidence="8 9">
    <name type="scientific">Mucilaginibacter gossypiicola</name>
    <dbReference type="NCBI Taxonomy" id="551995"/>
    <lineage>
        <taxon>Bacteria</taxon>
        <taxon>Pseudomonadati</taxon>
        <taxon>Bacteroidota</taxon>
        <taxon>Sphingobacteriia</taxon>
        <taxon>Sphingobacteriales</taxon>
        <taxon>Sphingobacteriaceae</taxon>
        <taxon>Mucilaginibacter</taxon>
    </lineage>
</organism>
<dbReference type="PANTHER" id="PTHR35803">
    <property type="entry name" value="GLUCAN 1,4-ALPHA-GLUCOSIDASE SUSB-RELATED"/>
    <property type="match status" value="1"/>
</dbReference>
<feature type="domain" description="Glycosyl-hydrolase 97 catalytic" evidence="5">
    <location>
        <begin position="315"/>
        <end position="458"/>
    </location>
</feature>
<feature type="chain" id="PRO_5011760675" evidence="4">
    <location>
        <begin position="28"/>
        <end position="643"/>
    </location>
</feature>
<dbReference type="SUPFAM" id="SSF51445">
    <property type="entry name" value="(Trans)glycosidases"/>
    <property type="match status" value="1"/>
</dbReference>
<dbReference type="Pfam" id="PF14508">
    <property type="entry name" value="GH97_N"/>
    <property type="match status" value="1"/>
</dbReference>
<dbReference type="AlphaFoldDB" id="A0A1H8LNX8"/>
<proteinExistence type="predicted"/>
<keyword evidence="9" id="KW-1185">Reference proteome</keyword>
<dbReference type="InterPro" id="IPR029486">
    <property type="entry name" value="GH97_N"/>
</dbReference>
<dbReference type="STRING" id="551995.SAMN05192574_105183"/>
<dbReference type="InterPro" id="IPR029483">
    <property type="entry name" value="GH97_C"/>
</dbReference>
<dbReference type="InterPro" id="IPR013785">
    <property type="entry name" value="Aldolase_TIM"/>
</dbReference>
<dbReference type="EMBL" id="FOCL01000005">
    <property type="protein sequence ID" value="SEO06817.1"/>
    <property type="molecule type" value="Genomic_DNA"/>
</dbReference>
<dbReference type="InterPro" id="IPR019563">
    <property type="entry name" value="GH97_catalytic"/>
</dbReference>
<evidence type="ECO:0000259" key="6">
    <source>
        <dbReference type="Pfam" id="PF14508"/>
    </source>
</evidence>
<protein>
    <submittedName>
        <fullName evidence="8">Alpha-glucosidase</fullName>
    </submittedName>
</protein>
<dbReference type="Proteomes" id="UP000198942">
    <property type="component" value="Unassembled WGS sequence"/>
</dbReference>
<name>A0A1H8LNX8_9SPHI</name>
<evidence type="ECO:0000259" key="5">
    <source>
        <dbReference type="Pfam" id="PF10566"/>
    </source>
</evidence>
<comment type="subunit">
    <text evidence="2">Monomer.</text>
</comment>
<evidence type="ECO:0000256" key="2">
    <source>
        <dbReference type="ARBA" id="ARBA00011245"/>
    </source>
</evidence>
<dbReference type="InterPro" id="IPR052720">
    <property type="entry name" value="Glycosyl_hydrolase_97"/>
</dbReference>
<feature type="domain" description="Glycosyl-hydrolase 97 N-terminal" evidence="6">
    <location>
        <begin position="37"/>
        <end position="294"/>
    </location>
</feature>
<accession>A0A1H8LNX8</accession>
<keyword evidence="4" id="KW-0732">Signal</keyword>
<dbReference type="InterPro" id="IPR017853">
    <property type="entry name" value="GH"/>
</dbReference>
<evidence type="ECO:0000256" key="3">
    <source>
        <dbReference type="ARBA" id="ARBA00022837"/>
    </source>
</evidence>
<sequence>MLNKLCRNAKKWIACLLLNSCACMAWGQETKGGAITIQSPDKNVSFRFHQLADSGKRTMFYSVNYKNKPVILQSVLDLQMDNDLSEKAMALKVDRHKNWCENLSITRVDSSMHDTTWVPVVGEKSQIRDRYNSVNITLVKDDNPIYVMQVQIRVYNEGVAFRYYFPENPKGTYYNITSENTEFHLPEGTQAWFANWAQAPYYKLPLKNWPGESERPLTLELPDGLYAALGEAQLVDYARTKFKLSVSKPSTIVTSMFGSAQLISPVGTPWRTIMVAEKPGDLIANNYLMLNLNEASKITGTSWIKPGKIIRVMAQTTADAKANIDFAVKHNLQYVLFDWKWYGPAFSFSSDATKVAIPYFDLPGIISYGKEKGIGVWLYVNQQALYAQSDSLFAVYHKWGIKGVKFGFVQQGSHRWTTWVEKTIQQAAAANMMVNIHDDWRPTGEQRTWPNLMSAEGIRGNEEMPDATHNTVLPFTRYLAGAADYTICYFDKRIKTTHAHQLALAAVYYSPLQTLYWYDKPSEVHNEPELEFWDKIPASWDDTRVIQGKPGEYIVTARRKGSTWFVGMITNNDARQVKFELDFLDQGKKYKATIFSDDPSVNTATHVSVKSRIVTNTNELKSSLLPSGGQALIIEDINNLNNK</sequence>
<dbReference type="InterPro" id="IPR014718">
    <property type="entry name" value="GH-type_carb-bd"/>
</dbReference>
<evidence type="ECO:0000256" key="4">
    <source>
        <dbReference type="SAM" id="SignalP"/>
    </source>
</evidence>
<dbReference type="Pfam" id="PF14509">
    <property type="entry name" value="GH97_C"/>
    <property type="match status" value="1"/>
</dbReference>
<feature type="signal peptide" evidence="4">
    <location>
        <begin position="1"/>
        <end position="27"/>
    </location>
</feature>
<dbReference type="Pfam" id="PF10566">
    <property type="entry name" value="Glyco_hydro_97"/>
    <property type="match status" value="1"/>
</dbReference>
<feature type="domain" description="Glycosyl-hydrolase 97 C-terminal oligomerisation" evidence="7">
    <location>
        <begin position="539"/>
        <end position="634"/>
    </location>
</feature>
<evidence type="ECO:0000313" key="8">
    <source>
        <dbReference type="EMBL" id="SEO06817.1"/>
    </source>
</evidence>
<comment type="cofactor">
    <cofactor evidence="1">
        <name>Ca(2+)</name>
        <dbReference type="ChEBI" id="CHEBI:29108"/>
    </cofactor>
</comment>
<evidence type="ECO:0000256" key="1">
    <source>
        <dbReference type="ARBA" id="ARBA00001913"/>
    </source>
</evidence>
<dbReference type="PANTHER" id="PTHR35803:SF3">
    <property type="entry name" value="ALPHA-GLUCOSIDASE"/>
    <property type="match status" value="1"/>
</dbReference>
<dbReference type="Gene3D" id="2.70.98.10">
    <property type="match status" value="1"/>
</dbReference>
<gene>
    <name evidence="8" type="ORF">SAMN05192574_105183</name>
</gene>
<reference evidence="9" key="1">
    <citation type="submission" date="2016-10" db="EMBL/GenBank/DDBJ databases">
        <authorList>
            <person name="Varghese N."/>
            <person name="Submissions S."/>
        </authorList>
    </citation>
    <scope>NUCLEOTIDE SEQUENCE [LARGE SCALE GENOMIC DNA]</scope>
    <source>
        <strain evidence="9">Gh-48</strain>
    </source>
</reference>
<evidence type="ECO:0000313" key="9">
    <source>
        <dbReference type="Proteomes" id="UP000198942"/>
    </source>
</evidence>
<dbReference type="Gene3D" id="3.20.20.70">
    <property type="entry name" value="Aldolase class I"/>
    <property type="match status" value="1"/>
</dbReference>
<evidence type="ECO:0000259" key="7">
    <source>
        <dbReference type="Pfam" id="PF14509"/>
    </source>
</evidence>
<dbReference type="GO" id="GO:0030246">
    <property type="term" value="F:carbohydrate binding"/>
    <property type="evidence" value="ECO:0007669"/>
    <property type="project" value="InterPro"/>
</dbReference>
<keyword evidence="3" id="KW-0106">Calcium</keyword>